<reference evidence="7" key="1">
    <citation type="journal article" date="2023" name="Nat. Microbiol.">
        <title>Babesia duncani multi-omics identifies virulence factors and drug targets.</title>
        <authorList>
            <person name="Singh P."/>
            <person name="Lonardi S."/>
            <person name="Liang Q."/>
            <person name="Vydyam P."/>
            <person name="Khabirova E."/>
            <person name="Fang T."/>
            <person name="Gihaz S."/>
            <person name="Thekkiniath J."/>
            <person name="Munshi M."/>
            <person name="Abel S."/>
            <person name="Ciampossin L."/>
            <person name="Batugedara G."/>
            <person name="Gupta M."/>
            <person name="Lu X.M."/>
            <person name="Lenz T."/>
            <person name="Chakravarty S."/>
            <person name="Cornillot E."/>
            <person name="Hu Y."/>
            <person name="Ma W."/>
            <person name="Gonzalez L.M."/>
            <person name="Sanchez S."/>
            <person name="Estrada K."/>
            <person name="Sanchez-Flores A."/>
            <person name="Montero E."/>
            <person name="Harb O.S."/>
            <person name="Le Roch K.G."/>
            <person name="Mamoun C.B."/>
        </authorList>
    </citation>
    <scope>NUCLEOTIDE SEQUENCE</scope>
    <source>
        <strain evidence="7">WA1</strain>
    </source>
</reference>
<dbReference type="PANTHER" id="PTHR12883">
    <property type="entry name" value="ADIPOCYTE-SPECIFIC PROTEIN 4-RELATED"/>
    <property type="match status" value="1"/>
</dbReference>
<evidence type="ECO:0000313" key="7">
    <source>
        <dbReference type="EMBL" id="KAK2196474.1"/>
    </source>
</evidence>
<feature type="transmembrane region" description="Helical" evidence="6">
    <location>
        <begin position="105"/>
        <end position="124"/>
    </location>
</feature>
<gene>
    <name evidence="7" type="ORF">BdWA1_001721</name>
</gene>
<feature type="compositionally biased region" description="Polar residues" evidence="5">
    <location>
        <begin position="492"/>
        <end position="502"/>
    </location>
</feature>
<dbReference type="GO" id="GO:0005783">
    <property type="term" value="C:endoplasmic reticulum"/>
    <property type="evidence" value="ECO:0007669"/>
    <property type="project" value="InterPro"/>
</dbReference>
<comment type="caution">
    <text evidence="7">The sequence shown here is derived from an EMBL/GenBank/DDBJ whole genome shotgun (WGS) entry which is preliminary data.</text>
</comment>
<keyword evidence="2 6" id="KW-0812">Transmembrane</keyword>
<dbReference type="EMBL" id="JALLKP010000002">
    <property type="protein sequence ID" value="KAK2196474.1"/>
    <property type="molecule type" value="Genomic_DNA"/>
</dbReference>
<organism evidence="7 8">
    <name type="scientific">Babesia duncani</name>
    <dbReference type="NCBI Taxonomy" id="323732"/>
    <lineage>
        <taxon>Eukaryota</taxon>
        <taxon>Sar</taxon>
        <taxon>Alveolata</taxon>
        <taxon>Apicomplexa</taxon>
        <taxon>Aconoidasida</taxon>
        <taxon>Piroplasmida</taxon>
        <taxon>Babesiidae</taxon>
        <taxon>Babesia</taxon>
    </lineage>
</organism>
<protein>
    <submittedName>
        <fullName evidence="7">Bifunctional PAT complex subunit CCDC47/SAP30-binding protein</fullName>
    </submittedName>
</protein>
<dbReference type="GeneID" id="94336019"/>
<evidence type="ECO:0000256" key="2">
    <source>
        <dbReference type="ARBA" id="ARBA00022692"/>
    </source>
</evidence>
<dbReference type="Pfam" id="PF07946">
    <property type="entry name" value="CCDC47"/>
    <property type="match status" value="1"/>
</dbReference>
<dbReference type="GO" id="GO:0005509">
    <property type="term" value="F:calcium ion binding"/>
    <property type="evidence" value="ECO:0007669"/>
    <property type="project" value="InterPro"/>
</dbReference>
<dbReference type="RefSeq" id="XP_067803316.1">
    <property type="nucleotide sequence ID" value="XM_067946752.1"/>
</dbReference>
<keyword evidence="4 6" id="KW-0472">Membrane</keyword>
<name>A0AAD9PKM5_9APIC</name>
<evidence type="ECO:0000256" key="1">
    <source>
        <dbReference type="ARBA" id="ARBA00004167"/>
    </source>
</evidence>
<accession>A0AAD9PKM5</accession>
<keyword evidence="8" id="KW-1185">Reference proteome</keyword>
<evidence type="ECO:0000256" key="5">
    <source>
        <dbReference type="SAM" id="MobiDB-lite"/>
    </source>
</evidence>
<dbReference type="GO" id="GO:0016020">
    <property type="term" value="C:membrane"/>
    <property type="evidence" value="ECO:0007669"/>
    <property type="project" value="UniProtKB-SubCell"/>
</dbReference>
<comment type="subcellular location">
    <subcellularLocation>
        <location evidence="1">Membrane</location>
        <topology evidence="1">Single-pass membrane protein</topology>
    </subcellularLocation>
</comment>
<evidence type="ECO:0000313" key="8">
    <source>
        <dbReference type="Proteomes" id="UP001214638"/>
    </source>
</evidence>
<keyword evidence="3 6" id="KW-1133">Transmembrane helix</keyword>
<evidence type="ECO:0000256" key="6">
    <source>
        <dbReference type="SAM" id="Phobius"/>
    </source>
</evidence>
<proteinExistence type="predicted"/>
<dbReference type="GO" id="GO:0032469">
    <property type="term" value="P:endoplasmic reticulum calcium ion homeostasis"/>
    <property type="evidence" value="ECO:0007669"/>
    <property type="project" value="InterPro"/>
</dbReference>
<feature type="region of interest" description="Disordered" evidence="5">
    <location>
        <begin position="473"/>
        <end position="502"/>
    </location>
</feature>
<dbReference type="KEGG" id="bdw:94336019"/>
<dbReference type="AlphaFoldDB" id="A0AAD9PKM5"/>
<dbReference type="GO" id="GO:0006355">
    <property type="term" value="P:regulation of DNA-templated transcription"/>
    <property type="evidence" value="ECO:0007669"/>
    <property type="project" value="InterPro"/>
</dbReference>
<feature type="compositionally biased region" description="Basic and acidic residues" evidence="5">
    <location>
        <begin position="473"/>
        <end position="485"/>
    </location>
</feature>
<dbReference type="Pfam" id="PF07818">
    <property type="entry name" value="HCNGP"/>
    <property type="match status" value="1"/>
</dbReference>
<evidence type="ECO:0000256" key="3">
    <source>
        <dbReference type="ARBA" id="ARBA00022989"/>
    </source>
</evidence>
<dbReference type="InterPro" id="IPR012479">
    <property type="entry name" value="SAP30BP"/>
</dbReference>
<dbReference type="InterPro" id="IPR012879">
    <property type="entry name" value="CCDC47"/>
</dbReference>
<evidence type="ECO:0000256" key="4">
    <source>
        <dbReference type="ARBA" id="ARBA00023136"/>
    </source>
</evidence>
<dbReference type="PANTHER" id="PTHR12883:SF0">
    <property type="entry name" value="PAT COMPLEX SUBUNIT CCDC47"/>
    <property type="match status" value="1"/>
</dbReference>
<sequence length="502" mass="59212">MMAKNCRLFALCAIIAYLKFTILGHGSIFELPNLFSDDWLNELKTSRESSLDIDFEYDDTPMTFINPVTLPKFPFKKKHESYKPSNEYVPTSVFDVLPPKFRRHFAYFLLIAIPTFAYAFLGYLKNHFQAKKLSQVLVPFLKENFAQVGENNKELIIKRWHAFEIYSTGRTSCRYFLVRIEFVPRQCIWHAYLLSHFFTLNDYISFEVPFFALDCIVFAICLRQFNKQFIKDNLEIAHSAITYEPKEISQKYRAYINSTEKDALRFANFFFARCQKVMDYLYSFYISDLMDHDGHRVRPCMVAKFTLPPNNEEIKEIVTIVLELVDYAKNFQLENTTRERITKTRHKAFLKMTSGENRDESKEDLSPKQVEKLMAKRERKNLKMPKINNIESAPIPKRLEQEINRLKQLQSQGLEVNRNIDDSIEFKNPYLLEKIMRIFNIDGYCSNYDPSIYDPQIYKEMALEPDTSLEKIANETATKTDDNINRRKRSKSGWSHNLKTNS</sequence>
<dbReference type="Proteomes" id="UP001214638">
    <property type="component" value="Unassembled WGS sequence"/>
</dbReference>